<dbReference type="InterPro" id="IPR042099">
    <property type="entry name" value="ANL_N_sf"/>
</dbReference>
<keyword evidence="3" id="KW-0547">Nucleotide-binding</keyword>
<evidence type="ECO:0000256" key="4">
    <source>
        <dbReference type="ARBA" id="ARBA00022840"/>
    </source>
</evidence>
<organism evidence="9 10">
    <name type="scientific">Gordonia jinghuaiqii</name>
    <dbReference type="NCBI Taxonomy" id="2758710"/>
    <lineage>
        <taxon>Bacteria</taxon>
        <taxon>Bacillati</taxon>
        <taxon>Actinomycetota</taxon>
        <taxon>Actinomycetes</taxon>
        <taxon>Mycobacteriales</taxon>
        <taxon>Gordoniaceae</taxon>
        <taxon>Gordonia</taxon>
    </lineage>
</organism>
<dbReference type="NCBIfam" id="NF002937">
    <property type="entry name" value="PRK03584.1"/>
    <property type="match status" value="1"/>
</dbReference>
<comment type="similarity">
    <text evidence="1">Belongs to the ATP-dependent AMP-binding enzyme family.</text>
</comment>
<evidence type="ECO:0000256" key="1">
    <source>
        <dbReference type="ARBA" id="ARBA00006432"/>
    </source>
</evidence>
<proteinExistence type="inferred from homology"/>
<dbReference type="InterPro" id="IPR005914">
    <property type="entry name" value="Acac_CoA_synth"/>
</dbReference>
<dbReference type="Gene3D" id="3.30.300.30">
    <property type="match status" value="1"/>
</dbReference>
<dbReference type="PANTHER" id="PTHR42921:SF1">
    <property type="entry name" value="ACETOACETYL-COA SYNTHETASE"/>
    <property type="match status" value="1"/>
</dbReference>
<evidence type="ECO:0000259" key="8">
    <source>
        <dbReference type="Pfam" id="PF16177"/>
    </source>
</evidence>
<evidence type="ECO:0000313" key="9">
    <source>
        <dbReference type="EMBL" id="QMT00975.1"/>
    </source>
</evidence>
<dbReference type="GO" id="GO:0006629">
    <property type="term" value="P:lipid metabolic process"/>
    <property type="evidence" value="ECO:0007669"/>
    <property type="project" value="InterPro"/>
</dbReference>
<dbReference type="PANTHER" id="PTHR42921">
    <property type="entry name" value="ACETOACETYL-COA SYNTHETASE"/>
    <property type="match status" value="1"/>
</dbReference>
<dbReference type="SUPFAM" id="SSF56801">
    <property type="entry name" value="Acetyl-CoA synthetase-like"/>
    <property type="match status" value="1"/>
</dbReference>
<dbReference type="EC" id="6.2.1.16" evidence="9"/>
<keyword evidence="4" id="KW-0067">ATP-binding</keyword>
<dbReference type="Pfam" id="PF00501">
    <property type="entry name" value="AMP-binding"/>
    <property type="match status" value="1"/>
</dbReference>
<reference evidence="10" key="1">
    <citation type="submission" date="2020-07" db="EMBL/GenBank/DDBJ databases">
        <title>novel species isolated from the respiratory tract of Marmot.</title>
        <authorList>
            <person name="Zhang G."/>
        </authorList>
    </citation>
    <scope>NUCLEOTIDE SEQUENCE [LARGE SCALE GENOMIC DNA]</scope>
    <source>
        <strain evidence="10">686</strain>
    </source>
</reference>
<evidence type="ECO:0000256" key="5">
    <source>
        <dbReference type="SAM" id="MobiDB-lite"/>
    </source>
</evidence>
<dbReference type="InterPro" id="IPR045851">
    <property type="entry name" value="AMP-bd_C_sf"/>
</dbReference>
<keyword evidence="2 9" id="KW-0436">Ligase</keyword>
<dbReference type="InterPro" id="IPR025110">
    <property type="entry name" value="AMP-bd_C"/>
</dbReference>
<sequence>MSSSEGSPKRRSSTCEAAPRELPVHPYDHPWSCVVTETIDRPEAASHPDILWNPAADGSSGLERFARWVTEHRGHDFVDYDALHAWSTAAPQQFWADVADYFAVDFHSPAAQVLTDTTMPGAQWFPGATVNYAEHALRVDVGKADADTAIVYEREDGLCQEVPYGRLRADVAALVALLRKSGVRRGDRVAGVVANSTHAIVAFLATAALGAIWTAASPDFGEQAIVDRFSQTEPTVLIAVDGYRYNGKIFDTTPTIRKALAAVPSISTTVVIDYVGDRELEDDWLDWQTELDNHRGSELSFEAVPFEHPLWVLYSSGTTGLPKGIVHGHGGILLEHLKTLSLQMDLDSRDRFLWFTTTGWMMWNLLVSGLLVGTPVVLYDGNPGYPDIDRLWRLAAEHRVTYFGTSAPFIQACHKNGLNPGADHDLSAIRAIGSTGSPLTSDGFRWIGENVSADAQICSVSGGTDVCTAFLGTAPTVPVWRGELSCRALGADIHAFDDNGHEIDGGIGELVITTPMPSMPVFFWDDADGTSLRDAYYDTFPGVWRHGDSITISDRGSVVIHGRSDATLNRGGVRMGTAEFYRVLESLDAVRDSLIVDTTALANDGGEGELVCFVVLAEGHELGHVEKAVRTLIRTQLSPRHVPDRIIAAPDVPRTLNGKKCEIPVKKILAGTPVARAINSDALANPDALEFYAGLAE</sequence>
<dbReference type="EMBL" id="CP059491">
    <property type="protein sequence ID" value="QMT00975.1"/>
    <property type="molecule type" value="Genomic_DNA"/>
</dbReference>
<dbReference type="Gene3D" id="3.40.50.12780">
    <property type="entry name" value="N-terminal domain of ligase-like"/>
    <property type="match status" value="1"/>
</dbReference>
<dbReference type="Pfam" id="PF16177">
    <property type="entry name" value="ACAS_N"/>
    <property type="match status" value="1"/>
</dbReference>
<dbReference type="Proteomes" id="UP000515663">
    <property type="component" value="Chromosome"/>
</dbReference>
<dbReference type="GO" id="GO:0005524">
    <property type="term" value="F:ATP binding"/>
    <property type="evidence" value="ECO:0007669"/>
    <property type="project" value="UniProtKB-KW"/>
</dbReference>
<dbReference type="Pfam" id="PF13193">
    <property type="entry name" value="AMP-binding_C"/>
    <property type="match status" value="1"/>
</dbReference>
<evidence type="ECO:0000313" key="10">
    <source>
        <dbReference type="Proteomes" id="UP000515663"/>
    </source>
</evidence>
<feature type="domain" description="AMP-dependent synthetase/ligase" evidence="6">
    <location>
        <begin position="147"/>
        <end position="515"/>
    </location>
</feature>
<protein>
    <submittedName>
        <fullName evidence="9">Acetoacetate--CoA ligase</fullName>
        <ecNumber evidence="9">6.2.1.16</ecNumber>
    </submittedName>
</protein>
<evidence type="ECO:0000259" key="7">
    <source>
        <dbReference type="Pfam" id="PF13193"/>
    </source>
</evidence>
<keyword evidence="10" id="KW-1185">Reference proteome</keyword>
<gene>
    <name evidence="9" type="ORF">H1R19_19240</name>
</gene>
<dbReference type="AlphaFoldDB" id="A0A7D7LUJ7"/>
<feature type="domain" description="AMP-binding enzyme C-terminal" evidence="7">
    <location>
        <begin position="610"/>
        <end position="659"/>
    </location>
</feature>
<dbReference type="InterPro" id="IPR000873">
    <property type="entry name" value="AMP-dep_synth/lig_dom"/>
</dbReference>
<feature type="region of interest" description="Disordered" evidence="5">
    <location>
        <begin position="1"/>
        <end position="21"/>
    </location>
</feature>
<evidence type="ECO:0000256" key="3">
    <source>
        <dbReference type="ARBA" id="ARBA00022741"/>
    </source>
</evidence>
<dbReference type="GO" id="GO:0030729">
    <property type="term" value="F:acetoacetate-CoA ligase activity"/>
    <property type="evidence" value="ECO:0007669"/>
    <property type="project" value="UniProtKB-EC"/>
</dbReference>
<dbReference type="InterPro" id="IPR032387">
    <property type="entry name" value="ACAS_N"/>
</dbReference>
<dbReference type="InterPro" id="IPR020845">
    <property type="entry name" value="AMP-binding_CS"/>
</dbReference>
<dbReference type="NCBIfam" id="TIGR01217">
    <property type="entry name" value="ac_ac_CoA_syn"/>
    <property type="match status" value="1"/>
</dbReference>
<accession>A0A7D7LUJ7</accession>
<dbReference type="KEGG" id="gji:H1R19_19240"/>
<evidence type="ECO:0000256" key="2">
    <source>
        <dbReference type="ARBA" id="ARBA00022598"/>
    </source>
</evidence>
<feature type="domain" description="Acetyl-coenzyme A synthetase N-terminal" evidence="8">
    <location>
        <begin position="80"/>
        <end position="136"/>
    </location>
</feature>
<evidence type="ECO:0000259" key="6">
    <source>
        <dbReference type="Pfam" id="PF00501"/>
    </source>
</evidence>
<dbReference type="PROSITE" id="PS00455">
    <property type="entry name" value="AMP_BINDING"/>
    <property type="match status" value="1"/>
</dbReference>
<name>A0A7D7LUJ7_9ACTN</name>